<evidence type="ECO:0000313" key="1">
    <source>
        <dbReference type="EMBL" id="SDC41926.1"/>
    </source>
</evidence>
<gene>
    <name evidence="1" type="ORF">SAMN05216410_1842</name>
</gene>
<protein>
    <submittedName>
        <fullName evidence="1">Uncharacterized protein</fullName>
    </submittedName>
</protein>
<accession>A0A1G6LH83</accession>
<sequence>MKATSRLWYGKTFNHMATVRGGIGDAVWGASPREYTGLGAKTFTVYTNGPVYYAPGGGAQTDDVENMSAKWLNVSRIASAEQPSLLMAAIS</sequence>
<evidence type="ECO:0000313" key="2">
    <source>
        <dbReference type="Proteomes" id="UP000199039"/>
    </source>
</evidence>
<dbReference type="Proteomes" id="UP000199039">
    <property type="component" value="Unassembled WGS sequence"/>
</dbReference>
<name>A0A1G6LH83_9MICO</name>
<dbReference type="AlphaFoldDB" id="A0A1G6LH83"/>
<reference evidence="1 2" key="1">
    <citation type="submission" date="2016-09" db="EMBL/GenBank/DDBJ databases">
        <authorList>
            <person name="Capua I."/>
            <person name="De Benedictis P."/>
            <person name="Joannis T."/>
            <person name="Lombin L.H."/>
            <person name="Cattoli G."/>
        </authorList>
    </citation>
    <scope>NUCLEOTIDE SEQUENCE [LARGE SCALE GENOMIC DNA]</scope>
    <source>
        <strain evidence="1 2">ISLP-3</strain>
    </source>
</reference>
<dbReference type="EMBL" id="FMYH01000002">
    <property type="protein sequence ID" value="SDC41926.1"/>
    <property type="molecule type" value="Genomic_DNA"/>
</dbReference>
<proteinExistence type="predicted"/>
<organism evidence="1 2">
    <name type="scientific">Sanguibacter gelidistatuariae</name>
    <dbReference type="NCBI Taxonomy" id="1814289"/>
    <lineage>
        <taxon>Bacteria</taxon>
        <taxon>Bacillati</taxon>
        <taxon>Actinomycetota</taxon>
        <taxon>Actinomycetes</taxon>
        <taxon>Micrococcales</taxon>
        <taxon>Sanguibacteraceae</taxon>
        <taxon>Sanguibacter</taxon>
    </lineage>
</organism>
<keyword evidence="2" id="KW-1185">Reference proteome</keyword>